<dbReference type="eggNOG" id="ENOG5033E4V">
    <property type="taxonomic scope" value="Bacteria"/>
</dbReference>
<dbReference type="EMBL" id="CP001874">
    <property type="protein sequence ID" value="ADG88385.1"/>
    <property type="molecule type" value="Genomic_DNA"/>
</dbReference>
<dbReference type="OrthoDB" id="3831210at2"/>
<gene>
    <name evidence="3" type="ordered locus">Tbis_1672</name>
</gene>
<feature type="compositionally biased region" description="Polar residues" evidence="1">
    <location>
        <begin position="1"/>
        <end position="12"/>
    </location>
</feature>
<dbReference type="RefSeq" id="WP_013131918.1">
    <property type="nucleotide sequence ID" value="NC_014165.1"/>
</dbReference>
<reference evidence="3 4" key="1">
    <citation type="submission" date="2010-01" db="EMBL/GenBank/DDBJ databases">
        <title>The complete genome of Thermobispora bispora DSM 43833.</title>
        <authorList>
            <consortium name="US DOE Joint Genome Institute (JGI-PGF)"/>
            <person name="Lucas S."/>
            <person name="Copeland A."/>
            <person name="Lapidus A."/>
            <person name="Glavina del Rio T."/>
            <person name="Dalin E."/>
            <person name="Tice H."/>
            <person name="Bruce D."/>
            <person name="Goodwin L."/>
            <person name="Pitluck S."/>
            <person name="Kyrpides N."/>
            <person name="Mavromatis K."/>
            <person name="Ivanova N."/>
            <person name="Mikhailova N."/>
            <person name="Chertkov O."/>
            <person name="Brettin T."/>
            <person name="Detter J.C."/>
            <person name="Han C."/>
            <person name="Larimer F."/>
            <person name="Land M."/>
            <person name="Hauser L."/>
            <person name="Markowitz V."/>
            <person name="Cheng J.-F."/>
            <person name="Hugenholtz P."/>
            <person name="Woyke T."/>
            <person name="Wu D."/>
            <person name="Jando M."/>
            <person name="Schneider S."/>
            <person name="Klenk H.-P."/>
            <person name="Eisen J.A."/>
        </authorList>
    </citation>
    <scope>NUCLEOTIDE SEQUENCE [LARGE SCALE GENOMIC DNA]</scope>
    <source>
        <strain evidence="4">ATCC 19993 / DSM 43833 / CBS 139.67 / JCM 10125 / KCTC 9307 / NBRC 14880 / R51</strain>
    </source>
</reference>
<dbReference type="STRING" id="469371.Tbis_1672"/>
<sequence>MTVTTSERTSYEQPGATAPPAAPIPPHTMRSARRELTLNLPCVRIQIRPPELHLPRVELPHITPRELGHAIDIARTFLPPPERMLYYGGLAAIAAFGVIDWPIAAAIGAGTMIAQRARAREQRWSPLRAPRETASEPTEPARRTRTTTGTTTTTTRRTRATKRTTA</sequence>
<feature type="transmembrane region" description="Helical" evidence="2">
    <location>
        <begin position="85"/>
        <end position="114"/>
    </location>
</feature>
<keyword evidence="2" id="KW-0812">Transmembrane</keyword>
<keyword evidence="2" id="KW-0472">Membrane</keyword>
<evidence type="ECO:0000256" key="1">
    <source>
        <dbReference type="SAM" id="MobiDB-lite"/>
    </source>
</evidence>
<evidence type="ECO:0000256" key="2">
    <source>
        <dbReference type="SAM" id="Phobius"/>
    </source>
</evidence>
<dbReference type="KEGG" id="tbi:Tbis_1672"/>
<organism evidence="3 4">
    <name type="scientific">Thermobispora bispora (strain ATCC 19993 / DSM 43833 / CBS 139.67 / JCM 10125 / KCTC 9307 / NBRC 14880 / R51)</name>
    <dbReference type="NCBI Taxonomy" id="469371"/>
    <lineage>
        <taxon>Bacteria</taxon>
        <taxon>Bacillati</taxon>
        <taxon>Actinomycetota</taxon>
        <taxon>Actinomycetes</taxon>
        <taxon>Streptosporangiales</taxon>
        <taxon>Streptosporangiaceae</taxon>
        <taxon>Thermobispora</taxon>
    </lineage>
</organism>
<name>D6YB25_THEBD</name>
<feature type="compositionally biased region" description="Low complexity" evidence="1">
    <location>
        <begin position="146"/>
        <end position="155"/>
    </location>
</feature>
<protein>
    <submittedName>
        <fullName evidence="3">Uncharacterized protein</fullName>
    </submittedName>
</protein>
<feature type="region of interest" description="Disordered" evidence="1">
    <location>
        <begin position="122"/>
        <end position="166"/>
    </location>
</feature>
<keyword evidence="4" id="KW-1185">Reference proteome</keyword>
<dbReference type="AlphaFoldDB" id="D6YB25"/>
<feature type="compositionally biased region" description="Basic residues" evidence="1">
    <location>
        <begin position="156"/>
        <end position="166"/>
    </location>
</feature>
<accession>D6YB25</accession>
<evidence type="ECO:0000313" key="3">
    <source>
        <dbReference type="EMBL" id="ADG88385.1"/>
    </source>
</evidence>
<evidence type="ECO:0000313" key="4">
    <source>
        <dbReference type="Proteomes" id="UP000006640"/>
    </source>
</evidence>
<keyword evidence="2" id="KW-1133">Transmembrane helix</keyword>
<feature type="region of interest" description="Disordered" evidence="1">
    <location>
        <begin position="1"/>
        <end position="27"/>
    </location>
</feature>
<feature type="compositionally biased region" description="Basic and acidic residues" evidence="1">
    <location>
        <begin position="122"/>
        <end position="142"/>
    </location>
</feature>
<dbReference type="HOGENOM" id="CLU_115374_0_0_11"/>
<dbReference type="Proteomes" id="UP000006640">
    <property type="component" value="Chromosome"/>
</dbReference>
<proteinExistence type="predicted"/>